<dbReference type="AlphaFoldDB" id="A0A2U1L6C5"/>
<feature type="region of interest" description="Disordered" evidence="1">
    <location>
        <begin position="54"/>
        <end position="107"/>
    </location>
</feature>
<gene>
    <name evidence="2" type="ORF">CTI12_AA522280</name>
</gene>
<accession>A0A2U1L6C5</accession>
<comment type="caution">
    <text evidence="2">The sequence shown here is derived from an EMBL/GenBank/DDBJ whole genome shotgun (WGS) entry which is preliminary data.</text>
</comment>
<sequence>MKPNEKKFLPIVASIEQCQDLDKMLFEEAVGRLTAFEERLKSQDEQEENYQDKLLMASSTNQGRGRNFNKVGKGRERDTRQGKQSKNKMRVAPYLGDFARSTNKARL</sequence>
<dbReference type="OrthoDB" id="1747156at2759"/>
<protein>
    <submittedName>
        <fullName evidence="2">Zinc finger, CCHC-type</fullName>
    </submittedName>
</protein>
<organism evidence="2 3">
    <name type="scientific">Artemisia annua</name>
    <name type="common">Sweet wormwood</name>
    <dbReference type="NCBI Taxonomy" id="35608"/>
    <lineage>
        <taxon>Eukaryota</taxon>
        <taxon>Viridiplantae</taxon>
        <taxon>Streptophyta</taxon>
        <taxon>Embryophyta</taxon>
        <taxon>Tracheophyta</taxon>
        <taxon>Spermatophyta</taxon>
        <taxon>Magnoliopsida</taxon>
        <taxon>eudicotyledons</taxon>
        <taxon>Gunneridae</taxon>
        <taxon>Pentapetalae</taxon>
        <taxon>asterids</taxon>
        <taxon>campanulids</taxon>
        <taxon>Asterales</taxon>
        <taxon>Asteraceae</taxon>
        <taxon>Asteroideae</taxon>
        <taxon>Anthemideae</taxon>
        <taxon>Artemisiinae</taxon>
        <taxon>Artemisia</taxon>
    </lineage>
</organism>
<name>A0A2U1L6C5_ARTAN</name>
<dbReference type="EMBL" id="PKPP01011203">
    <property type="protein sequence ID" value="PWA44575.1"/>
    <property type="molecule type" value="Genomic_DNA"/>
</dbReference>
<keyword evidence="3" id="KW-1185">Reference proteome</keyword>
<proteinExistence type="predicted"/>
<dbReference type="Proteomes" id="UP000245207">
    <property type="component" value="Unassembled WGS sequence"/>
</dbReference>
<reference evidence="2 3" key="1">
    <citation type="journal article" date="2018" name="Mol. Plant">
        <title>The genome of Artemisia annua provides insight into the evolution of Asteraceae family and artemisinin biosynthesis.</title>
        <authorList>
            <person name="Shen Q."/>
            <person name="Zhang L."/>
            <person name="Liao Z."/>
            <person name="Wang S."/>
            <person name="Yan T."/>
            <person name="Shi P."/>
            <person name="Liu M."/>
            <person name="Fu X."/>
            <person name="Pan Q."/>
            <person name="Wang Y."/>
            <person name="Lv Z."/>
            <person name="Lu X."/>
            <person name="Zhang F."/>
            <person name="Jiang W."/>
            <person name="Ma Y."/>
            <person name="Chen M."/>
            <person name="Hao X."/>
            <person name="Li L."/>
            <person name="Tang Y."/>
            <person name="Lv G."/>
            <person name="Zhou Y."/>
            <person name="Sun X."/>
            <person name="Brodelius P.E."/>
            <person name="Rose J.K.C."/>
            <person name="Tang K."/>
        </authorList>
    </citation>
    <scope>NUCLEOTIDE SEQUENCE [LARGE SCALE GENOMIC DNA]</scope>
    <source>
        <strain evidence="3">cv. Huhao1</strain>
        <tissue evidence="2">Leaf</tissue>
    </source>
</reference>
<evidence type="ECO:0000256" key="1">
    <source>
        <dbReference type="SAM" id="MobiDB-lite"/>
    </source>
</evidence>
<evidence type="ECO:0000313" key="3">
    <source>
        <dbReference type="Proteomes" id="UP000245207"/>
    </source>
</evidence>
<evidence type="ECO:0000313" key="2">
    <source>
        <dbReference type="EMBL" id="PWA44575.1"/>
    </source>
</evidence>